<dbReference type="PROSITE" id="PS50832">
    <property type="entry name" value="S1_IF1_TYPE"/>
    <property type="match status" value="1"/>
</dbReference>
<dbReference type="GO" id="GO:0009507">
    <property type="term" value="C:chloroplast"/>
    <property type="evidence" value="ECO:0007669"/>
    <property type="project" value="UniProtKB-SubCell"/>
</dbReference>
<keyword evidence="9" id="KW-0934">Plastid</keyword>
<dbReference type="InterPro" id="IPR012340">
    <property type="entry name" value="NA-bd_OB-fold"/>
</dbReference>
<dbReference type="GO" id="GO:0019843">
    <property type="term" value="F:rRNA binding"/>
    <property type="evidence" value="ECO:0007669"/>
    <property type="project" value="UniProtKB-UniRule"/>
</dbReference>
<dbReference type="SMART" id="SM00316">
    <property type="entry name" value="S1"/>
    <property type="match status" value="1"/>
</dbReference>
<dbReference type="EMBL" id="MH591114">
    <property type="protein sequence ID" value="AYJ22359.1"/>
    <property type="molecule type" value="Genomic_DNA"/>
</dbReference>
<evidence type="ECO:0000256" key="3">
    <source>
        <dbReference type="ARBA" id="ARBA00011599"/>
    </source>
</evidence>
<dbReference type="SUPFAM" id="SSF50249">
    <property type="entry name" value="Nucleic acid-binding proteins"/>
    <property type="match status" value="1"/>
</dbReference>
<dbReference type="CDD" id="cd04451">
    <property type="entry name" value="S1_IF1"/>
    <property type="match status" value="1"/>
</dbReference>
<keyword evidence="7" id="KW-0694">RNA-binding</keyword>
<gene>
    <name evidence="7 9" type="primary">infA</name>
</gene>
<sequence>MLNKKNKIQLKGIIQYCLSNGMFKVKLENGFEIIAYISGKIRRNFIRILLGDHVIVEISPYDLKRGRIIYRCSSTININLKKINKL</sequence>
<reference evidence="9" key="2">
    <citation type="journal article" date="2019" name="Mol. Phylogenet. Evol.">
        <title>Reassessment of the classification of bryopsidales (chlorophyta) based on chloroplast phylogenomic analyses.</title>
        <authorList>
            <person name="Cremen M.C."/>
            <person name="Leliaert F."/>
            <person name="West J."/>
            <person name="Lam D.W."/>
            <person name="Shimada S."/>
            <person name="Lopez-Bautista J.M."/>
            <person name="Verbruggen H."/>
        </authorList>
    </citation>
    <scope>NUCLEOTIDE SEQUENCE</scope>
</reference>
<dbReference type="GO" id="GO:0005829">
    <property type="term" value="C:cytosol"/>
    <property type="evidence" value="ECO:0007669"/>
    <property type="project" value="TreeGrafter"/>
</dbReference>
<evidence type="ECO:0000256" key="6">
    <source>
        <dbReference type="ARBA" id="ARBA00068272"/>
    </source>
</evidence>
<dbReference type="HAMAP" id="MF_00075">
    <property type="entry name" value="IF_1"/>
    <property type="match status" value="1"/>
</dbReference>
<evidence type="ECO:0000259" key="8">
    <source>
        <dbReference type="PROSITE" id="PS50832"/>
    </source>
</evidence>
<comment type="subunit">
    <text evidence="3 7">Component of the 30S ribosomal translation pre-initiation complex which assembles on the 30S ribosome in the order IF-2 and IF-3, IF-1 and N-formylmethionyl-tRNA(fMet); mRNA recruitment can occur at any time during PIC assembly.</text>
</comment>
<dbReference type="InterPro" id="IPR003029">
    <property type="entry name" value="S1_domain"/>
</dbReference>
<comment type="subcellular location">
    <subcellularLocation>
        <location evidence="7">Plastid</location>
        <location evidence="7">Chloroplast</location>
    </subcellularLocation>
</comment>
<keyword evidence="4 7" id="KW-0396">Initiation factor</keyword>
<dbReference type="GO" id="GO:0043022">
    <property type="term" value="F:ribosome binding"/>
    <property type="evidence" value="ECO:0007669"/>
    <property type="project" value="UniProtKB-UniRule"/>
</dbReference>
<dbReference type="InterPro" id="IPR006196">
    <property type="entry name" value="RNA-binding_domain_S1_IF1"/>
</dbReference>
<evidence type="ECO:0000256" key="7">
    <source>
        <dbReference type="HAMAP-Rule" id="MF_00075"/>
    </source>
</evidence>
<dbReference type="FunFam" id="2.40.50.140:FF:000002">
    <property type="entry name" value="Translation initiation factor IF-1"/>
    <property type="match status" value="1"/>
</dbReference>
<proteinExistence type="inferred from homology"/>
<dbReference type="NCBIfam" id="TIGR00008">
    <property type="entry name" value="infA"/>
    <property type="match status" value="1"/>
</dbReference>
<evidence type="ECO:0000256" key="5">
    <source>
        <dbReference type="ARBA" id="ARBA00022917"/>
    </source>
</evidence>
<accession>A0A3B8CLI7</accession>
<organism evidence="9">
    <name type="scientific">Avrainvillea sp. HV04061</name>
    <dbReference type="NCBI Taxonomy" id="2364086"/>
    <lineage>
        <taxon>Eukaryota</taxon>
        <taxon>Viridiplantae</taxon>
        <taxon>Chlorophyta</taxon>
        <taxon>core chlorophytes</taxon>
        <taxon>Ulvophyceae</taxon>
        <taxon>TCBD clade</taxon>
        <taxon>Bryopsidales</taxon>
        <taxon>Halimedineae</taxon>
        <taxon>Dichotomosiphonaceae</taxon>
        <taxon>Avrainvillea</taxon>
    </lineage>
</organism>
<evidence type="ECO:0000313" key="9">
    <source>
        <dbReference type="EMBL" id="AYJ22359.1"/>
    </source>
</evidence>
<protein>
    <recommendedName>
        <fullName evidence="6 7">Translation initiation factor IF-1, chloroplastic</fullName>
    </recommendedName>
</protein>
<reference evidence="9" key="1">
    <citation type="submission" date="2018-07" db="EMBL/GenBank/DDBJ databases">
        <authorList>
            <person name="Cremen M.C."/>
            <person name="Leliaert F."/>
            <person name="West J."/>
            <person name="Lam D.W."/>
            <person name="Shimada S."/>
            <person name="Lopez-Bautista J.M."/>
            <person name="Verbruggen H."/>
        </authorList>
    </citation>
    <scope>NUCLEOTIDE SEQUENCE</scope>
</reference>
<keyword evidence="7" id="KW-0699">rRNA-binding</keyword>
<dbReference type="Gene3D" id="2.40.50.140">
    <property type="entry name" value="Nucleic acid-binding proteins"/>
    <property type="match status" value="1"/>
</dbReference>
<evidence type="ECO:0000256" key="1">
    <source>
        <dbReference type="ARBA" id="ARBA00003935"/>
    </source>
</evidence>
<dbReference type="InterPro" id="IPR004368">
    <property type="entry name" value="TIF_IF1"/>
</dbReference>
<dbReference type="PANTHER" id="PTHR33370:SF1">
    <property type="entry name" value="TRANSLATION INITIATION FACTOR IF-1, CHLOROPLASTIC"/>
    <property type="match status" value="1"/>
</dbReference>
<dbReference type="AlphaFoldDB" id="A0A3B8CLI7"/>
<evidence type="ECO:0000256" key="2">
    <source>
        <dbReference type="ARBA" id="ARBA00010939"/>
    </source>
</evidence>
<feature type="domain" description="S1-like" evidence="8">
    <location>
        <begin position="1"/>
        <end position="73"/>
    </location>
</feature>
<name>A0A3B8CLI7_9CHLO</name>
<dbReference type="PANTHER" id="PTHR33370">
    <property type="entry name" value="TRANSLATION INITIATION FACTOR IF-1, CHLOROPLASTIC"/>
    <property type="match status" value="1"/>
</dbReference>
<keyword evidence="5 7" id="KW-0648">Protein biosynthesis</keyword>
<geneLocation type="chloroplast" evidence="9"/>
<dbReference type="Pfam" id="PF01176">
    <property type="entry name" value="eIF-1a"/>
    <property type="match status" value="1"/>
</dbReference>
<keyword evidence="9" id="KW-0150">Chloroplast</keyword>
<comment type="function">
    <text evidence="1 7">One of the essential components for the initiation of protein synthesis. Stabilizes the binding of IF-2 and IF-3 on the 30S subunit to which N-formylmethionyl-tRNA(fMet) subsequently binds. Helps modulate mRNA selection, yielding the 30S pre-initiation complex (PIC). Upon addition of the 50S ribosomal subunit IF-1, IF-2 and IF-3 are released leaving the mature 70S translation initiation complex.</text>
</comment>
<dbReference type="GO" id="GO:0003743">
    <property type="term" value="F:translation initiation factor activity"/>
    <property type="evidence" value="ECO:0007669"/>
    <property type="project" value="UniProtKB-UniRule"/>
</dbReference>
<comment type="similarity">
    <text evidence="2 7">Belongs to the IF-1 family.</text>
</comment>
<evidence type="ECO:0000256" key="4">
    <source>
        <dbReference type="ARBA" id="ARBA00022540"/>
    </source>
</evidence>